<comment type="caution">
    <text evidence="2">The sequence shown here is derived from an EMBL/GenBank/DDBJ whole genome shotgun (WGS) entry which is preliminary data.</text>
</comment>
<dbReference type="AlphaFoldDB" id="A0AAD9GDH2"/>
<feature type="compositionally biased region" description="Basic residues" evidence="1">
    <location>
        <begin position="167"/>
        <end position="177"/>
    </location>
</feature>
<reference evidence="2" key="2">
    <citation type="submission" date="2021-05" db="EMBL/GenBank/DDBJ databases">
        <authorList>
            <person name="Pain A."/>
        </authorList>
    </citation>
    <scope>NUCLEOTIDE SEQUENCE</scope>
    <source>
        <strain evidence="2">1802A</strain>
    </source>
</reference>
<protein>
    <submittedName>
        <fullName evidence="2">Uncharacterized protein</fullName>
    </submittedName>
</protein>
<accession>A0AAD9GDH2</accession>
<name>A0AAD9GDH2_BABDI</name>
<keyword evidence="3" id="KW-1185">Reference proteome</keyword>
<evidence type="ECO:0000313" key="2">
    <source>
        <dbReference type="EMBL" id="KAK1936438.1"/>
    </source>
</evidence>
<dbReference type="EMBL" id="JAHBMH010000044">
    <property type="protein sequence ID" value="KAK1936438.1"/>
    <property type="molecule type" value="Genomic_DNA"/>
</dbReference>
<feature type="compositionally biased region" description="Basic and acidic residues" evidence="1">
    <location>
        <begin position="114"/>
        <end position="127"/>
    </location>
</feature>
<dbReference type="Proteomes" id="UP001195914">
    <property type="component" value="Unassembled WGS sequence"/>
</dbReference>
<gene>
    <name evidence="2" type="ORF">X943_003494</name>
</gene>
<sequence>MSKSLASFLDRRKKSTVKAAALLLQTEEAAQEKTKAVIGAEESQSEQQSDHDDEWKVSDDEATIYKNQAATSGSLMLTVRTVTGDGSEDRGMGNDTKPTQHVWQSIAEPVPQEEPAKEEEQKEEDTSKVWVPRFKSGSKNGFTTHDDVDLAEAARILAAKSEAGASKKTKKVKKKSASPKPAEDDDHTCYIKIKFNAFSVVSDKYRTFDPPHPSSSLDAEKVKAKYIERPAFTEVA</sequence>
<feature type="region of interest" description="Disordered" evidence="1">
    <location>
        <begin position="83"/>
        <end position="147"/>
    </location>
</feature>
<feature type="region of interest" description="Disordered" evidence="1">
    <location>
        <begin position="159"/>
        <end position="186"/>
    </location>
</feature>
<organism evidence="2 3">
    <name type="scientific">Babesia divergens</name>
    <dbReference type="NCBI Taxonomy" id="32595"/>
    <lineage>
        <taxon>Eukaryota</taxon>
        <taxon>Sar</taxon>
        <taxon>Alveolata</taxon>
        <taxon>Apicomplexa</taxon>
        <taxon>Aconoidasida</taxon>
        <taxon>Piroplasmida</taxon>
        <taxon>Babesiidae</taxon>
        <taxon>Babesia</taxon>
    </lineage>
</organism>
<reference evidence="2" key="1">
    <citation type="journal article" date="2014" name="Nucleic Acids Res.">
        <title>The evolutionary dynamics of variant antigen genes in Babesia reveal a history of genomic innovation underlying host-parasite interaction.</title>
        <authorList>
            <person name="Jackson A.P."/>
            <person name="Otto T.D."/>
            <person name="Darby A."/>
            <person name="Ramaprasad A."/>
            <person name="Xia D."/>
            <person name="Echaide I.E."/>
            <person name="Farber M."/>
            <person name="Gahlot S."/>
            <person name="Gamble J."/>
            <person name="Gupta D."/>
            <person name="Gupta Y."/>
            <person name="Jackson L."/>
            <person name="Malandrin L."/>
            <person name="Malas T.B."/>
            <person name="Moussa E."/>
            <person name="Nair M."/>
            <person name="Reid A.J."/>
            <person name="Sanders M."/>
            <person name="Sharma J."/>
            <person name="Tracey A."/>
            <person name="Quail M.A."/>
            <person name="Weir W."/>
            <person name="Wastling J.M."/>
            <person name="Hall N."/>
            <person name="Willadsen P."/>
            <person name="Lingelbach K."/>
            <person name="Shiels B."/>
            <person name="Tait A."/>
            <person name="Berriman M."/>
            <person name="Allred D.R."/>
            <person name="Pain A."/>
        </authorList>
    </citation>
    <scope>NUCLEOTIDE SEQUENCE</scope>
    <source>
        <strain evidence="2">1802A</strain>
    </source>
</reference>
<evidence type="ECO:0000313" key="3">
    <source>
        <dbReference type="Proteomes" id="UP001195914"/>
    </source>
</evidence>
<evidence type="ECO:0000256" key="1">
    <source>
        <dbReference type="SAM" id="MobiDB-lite"/>
    </source>
</evidence>
<feature type="region of interest" description="Disordered" evidence="1">
    <location>
        <begin position="34"/>
        <end position="56"/>
    </location>
</feature>
<proteinExistence type="predicted"/>